<dbReference type="Pfam" id="PF02870">
    <property type="entry name" value="Methyltransf_1N"/>
    <property type="match status" value="1"/>
</dbReference>
<dbReference type="InterPro" id="IPR036631">
    <property type="entry name" value="MGMT_N_sf"/>
</dbReference>
<comment type="catalytic activity">
    <reaction evidence="1">
        <text>a 4-O-methyl-thymidine in DNA + L-cysteinyl-[protein] = a thymidine in DNA + S-methyl-L-cysteinyl-[protein]</text>
        <dbReference type="Rhea" id="RHEA:53428"/>
        <dbReference type="Rhea" id="RHEA-COMP:10131"/>
        <dbReference type="Rhea" id="RHEA-COMP:10132"/>
        <dbReference type="Rhea" id="RHEA-COMP:13555"/>
        <dbReference type="Rhea" id="RHEA-COMP:13556"/>
        <dbReference type="ChEBI" id="CHEBI:29950"/>
        <dbReference type="ChEBI" id="CHEBI:82612"/>
        <dbReference type="ChEBI" id="CHEBI:137386"/>
        <dbReference type="ChEBI" id="CHEBI:137387"/>
        <dbReference type="EC" id="2.1.1.63"/>
    </reaction>
</comment>
<gene>
    <name evidence="9" type="ORF">IM532_01345</name>
</gene>
<dbReference type="PROSITE" id="PS00374">
    <property type="entry name" value="MGMT"/>
    <property type="match status" value="1"/>
</dbReference>
<feature type="domain" description="Methylguanine DNA methyltransferase ribonuclease-like" evidence="8">
    <location>
        <begin position="46"/>
        <end position="82"/>
    </location>
</feature>
<dbReference type="InterPro" id="IPR014048">
    <property type="entry name" value="MethylDNA_cys_MeTrfase_DNA-bd"/>
</dbReference>
<dbReference type="CDD" id="cd06445">
    <property type="entry name" value="ATase"/>
    <property type="match status" value="1"/>
</dbReference>
<evidence type="ECO:0000256" key="6">
    <source>
        <dbReference type="ARBA" id="ARBA00049348"/>
    </source>
</evidence>
<dbReference type="InterPro" id="IPR001497">
    <property type="entry name" value="MethylDNA_cys_MeTrfase_AS"/>
</dbReference>
<dbReference type="InterPro" id="IPR036388">
    <property type="entry name" value="WH-like_DNA-bd_sf"/>
</dbReference>
<dbReference type="PANTHER" id="PTHR10815">
    <property type="entry name" value="METHYLATED-DNA--PROTEIN-CYSTEINE METHYLTRANSFERASE"/>
    <property type="match status" value="1"/>
</dbReference>
<dbReference type="Proteomes" id="UP000608754">
    <property type="component" value="Unassembled WGS sequence"/>
</dbReference>
<dbReference type="GO" id="GO:0003908">
    <property type="term" value="F:methylated-DNA-[protein]-cysteine S-methyltransferase activity"/>
    <property type="evidence" value="ECO:0007669"/>
    <property type="project" value="UniProtKB-EC"/>
</dbReference>
<feature type="domain" description="Methylated-DNA-[protein]-cysteine S-methyltransferase DNA binding" evidence="7">
    <location>
        <begin position="123"/>
        <end position="201"/>
    </location>
</feature>
<keyword evidence="4" id="KW-0227">DNA damage</keyword>
<dbReference type="GO" id="GO:0006281">
    <property type="term" value="P:DNA repair"/>
    <property type="evidence" value="ECO:0007669"/>
    <property type="project" value="UniProtKB-KW"/>
</dbReference>
<evidence type="ECO:0000256" key="1">
    <source>
        <dbReference type="ARBA" id="ARBA00001286"/>
    </source>
</evidence>
<protein>
    <submittedName>
        <fullName evidence="9">Methylated-DNA--[protein]-cysteine S-methyltransferase</fullName>
    </submittedName>
</protein>
<dbReference type="Gene3D" id="3.30.160.70">
    <property type="entry name" value="Methylated DNA-protein cysteine methyltransferase domain"/>
    <property type="match status" value="1"/>
</dbReference>
<keyword evidence="2" id="KW-0489">Methyltransferase</keyword>
<evidence type="ECO:0000259" key="7">
    <source>
        <dbReference type="Pfam" id="PF01035"/>
    </source>
</evidence>
<dbReference type="SUPFAM" id="SSF53155">
    <property type="entry name" value="Methylated DNA-protein cysteine methyltransferase domain"/>
    <property type="match status" value="1"/>
</dbReference>
<evidence type="ECO:0000313" key="10">
    <source>
        <dbReference type="Proteomes" id="UP000608754"/>
    </source>
</evidence>
<dbReference type="InterPro" id="IPR008332">
    <property type="entry name" value="MethylG_MeTrfase_N"/>
</dbReference>
<keyword evidence="5" id="KW-0234">DNA repair</keyword>
<keyword evidence="10" id="KW-1185">Reference proteome</keyword>
<dbReference type="GO" id="GO:0032259">
    <property type="term" value="P:methylation"/>
    <property type="evidence" value="ECO:0007669"/>
    <property type="project" value="UniProtKB-KW"/>
</dbReference>
<organism evidence="9 10">
    <name type="scientific">Faecalibacter rhinopitheci</name>
    <dbReference type="NCBI Taxonomy" id="2779678"/>
    <lineage>
        <taxon>Bacteria</taxon>
        <taxon>Pseudomonadati</taxon>
        <taxon>Bacteroidota</taxon>
        <taxon>Flavobacteriia</taxon>
        <taxon>Flavobacteriales</taxon>
        <taxon>Weeksellaceae</taxon>
        <taxon>Faecalibacter</taxon>
    </lineage>
</organism>
<dbReference type="EMBL" id="JADGIK010000001">
    <property type="protein sequence ID" value="MBF0596121.1"/>
    <property type="molecule type" value="Genomic_DNA"/>
</dbReference>
<sequence length="208" mass="24245">MIQDLNVKFLISKCVESTDLHTNFKINFSRFYLGDYYKIKTEEYLAYNFYITRFGKIIVANTDKGICYLHFVNDEEEAYRNFKSFFPDCELKREESVEHKIALNIINENKWPEILNIHVKGTDFQYKVWRGLTKIAFGQLTTYSELGKNINMEKAARAIGSAIGSNDIAYLIPCHRVIQKTGKISGFRWGDLLKCKLLQIELSEVVEK</sequence>
<keyword evidence="3" id="KW-0808">Transferase</keyword>
<proteinExistence type="predicted"/>
<dbReference type="InterPro" id="IPR036217">
    <property type="entry name" value="MethylDNA_cys_MeTrfase_DNAb"/>
</dbReference>
<evidence type="ECO:0000256" key="5">
    <source>
        <dbReference type="ARBA" id="ARBA00023204"/>
    </source>
</evidence>
<evidence type="ECO:0000256" key="3">
    <source>
        <dbReference type="ARBA" id="ARBA00022679"/>
    </source>
</evidence>
<dbReference type="AlphaFoldDB" id="A0A8J7KHA8"/>
<evidence type="ECO:0000256" key="4">
    <source>
        <dbReference type="ARBA" id="ARBA00022763"/>
    </source>
</evidence>
<dbReference type="RefSeq" id="WP_194181650.1">
    <property type="nucleotide sequence ID" value="NZ_JADGIK010000001.1"/>
</dbReference>
<dbReference type="Pfam" id="PF01035">
    <property type="entry name" value="DNA_binding_1"/>
    <property type="match status" value="1"/>
</dbReference>
<evidence type="ECO:0000259" key="8">
    <source>
        <dbReference type="Pfam" id="PF02870"/>
    </source>
</evidence>
<evidence type="ECO:0000313" key="9">
    <source>
        <dbReference type="EMBL" id="MBF0596121.1"/>
    </source>
</evidence>
<comment type="catalytic activity">
    <reaction evidence="6">
        <text>a 6-O-methyl-2'-deoxyguanosine in DNA + L-cysteinyl-[protein] = S-methyl-L-cysteinyl-[protein] + a 2'-deoxyguanosine in DNA</text>
        <dbReference type="Rhea" id="RHEA:24000"/>
        <dbReference type="Rhea" id="RHEA-COMP:10131"/>
        <dbReference type="Rhea" id="RHEA-COMP:10132"/>
        <dbReference type="Rhea" id="RHEA-COMP:11367"/>
        <dbReference type="Rhea" id="RHEA-COMP:11368"/>
        <dbReference type="ChEBI" id="CHEBI:29950"/>
        <dbReference type="ChEBI" id="CHEBI:82612"/>
        <dbReference type="ChEBI" id="CHEBI:85445"/>
        <dbReference type="ChEBI" id="CHEBI:85448"/>
        <dbReference type="EC" id="2.1.1.63"/>
    </reaction>
</comment>
<reference evidence="9" key="1">
    <citation type="submission" date="2020-10" db="EMBL/GenBank/DDBJ databases">
        <authorList>
            <person name="Lu T."/>
            <person name="Wang Q."/>
            <person name="Han X."/>
        </authorList>
    </citation>
    <scope>NUCLEOTIDE SEQUENCE</scope>
    <source>
        <strain evidence="9">WQ 117</strain>
    </source>
</reference>
<accession>A0A8J7KHA8</accession>
<dbReference type="PANTHER" id="PTHR10815:SF13">
    <property type="entry name" value="METHYLATED-DNA--PROTEIN-CYSTEINE METHYLTRANSFERASE"/>
    <property type="match status" value="1"/>
</dbReference>
<dbReference type="Gene3D" id="1.10.10.10">
    <property type="entry name" value="Winged helix-like DNA-binding domain superfamily/Winged helix DNA-binding domain"/>
    <property type="match status" value="1"/>
</dbReference>
<comment type="caution">
    <text evidence="9">The sequence shown here is derived from an EMBL/GenBank/DDBJ whole genome shotgun (WGS) entry which is preliminary data.</text>
</comment>
<name>A0A8J7KHA8_9FLAO</name>
<evidence type="ECO:0000256" key="2">
    <source>
        <dbReference type="ARBA" id="ARBA00022603"/>
    </source>
</evidence>
<dbReference type="NCBIfam" id="TIGR00589">
    <property type="entry name" value="ogt"/>
    <property type="match status" value="1"/>
</dbReference>
<dbReference type="SUPFAM" id="SSF46767">
    <property type="entry name" value="Methylated DNA-protein cysteine methyltransferase, C-terminal domain"/>
    <property type="match status" value="1"/>
</dbReference>